<dbReference type="Proteomes" id="UP000557566">
    <property type="component" value="Unassembled WGS sequence"/>
</dbReference>
<dbReference type="GO" id="GO:0005886">
    <property type="term" value="C:plasma membrane"/>
    <property type="evidence" value="ECO:0007669"/>
    <property type="project" value="InterPro"/>
</dbReference>
<keyword evidence="1" id="KW-0472">Membrane</keyword>
<feature type="transmembrane region" description="Helical" evidence="1">
    <location>
        <begin position="265"/>
        <end position="290"/>
    </location>
</feature>
<dbReference type="GO" id="GO:0051285">
    <property type="term" value="C:cell cortex of cell tip"/>
    <property type="evidence" value="ECO:0007669"/>
    <property type="project" value="TreeGrafter"/>
</dbReference>
<keyword evidence="1" id="KW-0812">Transmembrane</keyword>
<sequence>MAGLLGRFGSVLFRVSLLIPLVLSLISGILVSVTLSSGSSPGNLEDLAMFKVPYKLDLSRINVARGLQPENTTTVARRDVMISERSLFDASLGGLAISPPVEAASPPVEANPPPSGGVSSPAALGKGVASTITGLLNATVSGQSGDLRQAVGKALTDGSVAGLGGLVQPLIQSVAEEIQSGLGIPQWISLHPRTVCHGNFTNPNDPSSAVKVRSCTQPGKRPSGLGELLGLDGPLQDIAARVTLPKVLNESEKLLLDGVNVLGNLLTALFVLAALFSFFAVLANVVALIAPRNGIVVALNTVLAAAAAALVTGTFVGLIIVITVLVNTLNVFVESFEVVAQLGTQFLGIGIAATLLSLGAAGIWGIVFAAHFWKAAVRLFKDVFAKREVQTEMEAVTAEKTFMI</sequence>
<feature type="transmembrane region" description="Helical" evidence="1">
    <location>
        <begin position="12"/>
        <end position="35"/>
    </location>
</feature>
<feature type="transmembrane region" description="Helical" evidence="1">
    <location>
        <begin position="346"/>
        <end position="373"/>
    </location>
</feature>
<dbReference type="InterPro" id="IPR052413">
    <property type="entry name" value="SUR7_domain"/>
</dbReference>
<protein>
    <recommendedName>
        <fullName evidence="4">Actin cortical patch SUR7/pH-response regulator PalI</fullName>
    </recommendedName>
</protein>
<evidence type="ECO:0008006" key="4">
    <source>
        <dbReference type="Google" id="ProtNLM"/>
    </source>
</evidence>
<gene>
    <name evidence="2" type="ORF">G6O67_005663</name>
</gene>
<dbReference type="AlphaFoldDB" id="A0A8H4LWV9"/>
<comment type="caution">
    <text evidence="2">The sequence shown here is derived from an EMBL/GenBank/DDBJ whole genome shotgun (WGS) entry which is preliminary data.</text>
</comment>
<accession>A0A8H4LWV9</accession>
<organism evidence="2 3">
    <name type="scientific">Ophiocordyceps sinensis</name>
    <dbReference type="NCBI Taxonomy" id="72228"/>
    <lineage>
        <taxon>Eukaryota</taxon>
        <taxon>Fungi</taxon>
        <taxon>Dikarya</taxon>
        <taxon>Ascomycota</taxon>
        <taxon>Pezizomycotina</taxon>
        <taxon>Sordariomycetes</taxon>
        <taxon>Hypocreomycetidae</taxon>
        <taxon>Hypocreales</taxon>
        <taxon>Ophiocordycipitaceae</taxon>
        <taxon>Ophiocordyceps</taxon>
    </lineage>
</organism>
<dbReference type="PANTHER" id="PTHR28019">
    <property type="entry name" value="CELL MEMBRANE PROTEIN YLR413W-RELATED"/>
    <property type="match status" value="1"/>
</dbReference>
<dbReference type="EMBL" id="JAAVMX010000006">
    <property type="protein sequence ID" value="KAF4506983.1"/>
    <property type="molecule type" value="Genomic_DNA"/>
</dbReference>
<evidence type="ECO:0000313" key="3">
    <source>
        <dbReference type="Proteomes" id="UP000557566"/>
    </source>
</evidence>
<dbReference type="Pfam" id="PF06687">
    <property type="entry name" value="SUR7"/>
    <property type="match status" value="1"/>
</dbReference>
<keyword evidence="1" id="KW-1133">Transmembrane helix</keyword>
<evidence type="ECO:0000256" key="1">
    <source>
        <dbReference type="SAM" id="Phobius"/>
    </source>
</evidence>
<reference evidence="2 3" key="1">
    <citation type="journal article" date="2020" name="Genome Biol. Evol.">
        <title>A new high-quality draft genome assembly of the Chinese cordyceps Ophiocordyceps sinensis.</title>
        <authorList>
            <person name="Shu R."/>
            <person name="Zhang J."/>
            <person name="Meng Q."/>
            <person name="Zhang H."/>
            <person name="Zhou G."/>
            <person name="Li M."/>
            <person name="Wu P."/>
            <person name="Zhao Y."/>
            <person name="Chen C."/>
            <person name="Qin Q."/>
        </authorList>
    </citation>
    <scope>NUCLEOTIDE SEQUENCE [LARGE SCALE GENOMIC DNA]</scope>
    <source>
        <strain evidence="2 3">IOZ07</strain>
    </source>
</reference>
<proteinExistence type="predicted"/>
<feature type="transmembrane region" description="Helical" evidence="1">
    <location>
        <begin position="302"/>
        <end position="326"/>
    </location>
</feature>
<name>A0A8H4LWV9_9HYPO</name>
<dbReference type="PANTHER" id="PTHR28019:SF2">
    <property type="entry name" value="CELL MEMBRANE PROTEIN YLR413W-RELATED"/>
    <property type="match status" value="1"/>
</dbReference>
<evidence type="ECO:0000313" key="2">
    <source>
        <dbReference type="EMBL" id="KAF4506983.1"/>
    </source>
</evidence>
<dbReference type="InterPro" id="IPR009571">
    <property type="entry name" value="SUR7/Rim9-like_fungi"/>
</dbReference>
<keyword evidence="3" id="KW-1185">Reference proteome</keyword>
<dbReference type="GO" id="GO:0031505">
    <property type="term" value="P:fungal-type cell wall organization"/>
    <property type="evidence" value="ECO:0007669"/>
    <property type="project" value="TreeGrafter"/>
</dbReference>